<evidence type="ECO:0000313" key="6">
    <source>
        <dbReference type="Proteomes" id="UP001595696"/>
    </source>
</evidence>
<dbReference type="InterPro" id="IPR002698">
    <property type="entry name" value="FTHF_cligase"/>
</dbReference>
<dbReference type="PIRSF" id="PIRSF006806">
    <property type="entry name" value="FTHF_cligase"/>
    <property type="match status" value="1"/>
</dbReference>
<dbReference type="Gene3D" id="3.40.50.10420">
    <property type="entry name" value="NagB/RpiA/CoA transferase-like"/>
    <property type="match status" value="1"/>
</dbReference>
<evidence type="ECO:0000256" key="4">
    <source>
        <dbReference type="RuleBase" id="RU361279"/>
    </source>
</evidence>
<name>A0ABV8DLG4_9NOCA</name>
<dbReference type="NCBIfam" id="TIGR02727">
    <property type="entry name" value="MTHFS_bact"/>
    <property type="match status" value="1"/>
</dbReference>
<keyword evidence="4" id="KW-0479">Metal-binding</keyword>
<comment type="cofactor">
    <cofactor evidence="4">
        <name>Mg(2+)</name>
        <dbReference type="ChEBI" id="CHEBI:18420"/>
    </cofactor>
</comment>
<dbReference type="Proteomes" id="UP001595696">
    <property type="component" value="Unassembled WGS sequence"/>
</dbReference>
<gene>
    <name evidence="5" type="ORF">ACFO0B_00595</name>
</gene>
<evidence type="ECO:0000313" key="5">
    <source>
        <dbReference type="EMBL" id="MFC3960482.1"/>
    </source>
</evidence>
<sequence length="204" mass="21389">MEMPGERGKHAWRDDILTHRNQLSTADHDAEALALAETITTVLSAPVGPGPATVAAYVPVRGEPGDLRMLDALAGTGATVLLPVTGEPGPLSWAVYTGAEHLVRRRFGLREPDGPVLPPAVLAGAGVILVPALAVDRRGVRLGRGAGYYDRSLDLADPAARLIAVVRDEELVPVLPEEPHDRRMGWALTPNAGFTPLGATGGPS</sequence>
<dbReference type="PANTHER" id="PTHR23407">
    <property type="entry name" value="ATPASE INHIBITOR/5-FORMYLTETRAHYDROFOLATE CYCLO-LIGASE"/>
    <property type="match status" value="1"/>
</dbReference>
<dbReference type="PANTHER" id="PTHR23407:SF1">
    <property type="entry name" value="5-FORMYLTETRAHYDROFOLATE CYCLO-LIGASE"/>
    <property type="match status" value="1"/>
</dbReference>
<keyword evidence="2 4" id="KW-0547">Nucleotide-binding</keyword>
<evidence type="ECO:0000256" key="2">
    <source>
        <dbReference type="ARBA" id="ARBA00022741"/>
    </source>
</evidence>
<keyword evidence="5" id="KW-0436">Ligase</keyword>
<dbReference type="InterPro" id="IPR024185">
    <property type="entry name" value="FTHF_cligase-like_sf"/>
</dbReference>
<keyword evidence="3 4" id="KW-0067">ATP-binding</keyword>
<keyword evidence="6" id="KW-1185">Reference proteome</keyword>
<comment type="caution">
    <text evidence="5">The sequence shown here is derived from an EMBL/GenBank/DDBJ whole genome shotgun (WGS) entry which is preliminary data.</text>
</comment>
<accession>A0ABV8DLG4</accession>
<evidence type="ECO:0000256" key="3">
    <source>
        <dbReference type="ARBA" id="ARBA00022840"/>
    </source>
</evidence>
<dbReference type="EMBL" id="JBHSAX010000002">
    <property type="protein sequence ID" value="MFC3960482.1"/>
    <property type="molecule type" value="Genomic_DNA"/>
</dbReference>
<evidence type="ECO:0000256" key="1">
    <source>
        <dbReference type="ARBA" id="ARBA00010638"/>
    </source>
</evidence>
<reference evidence="6" key="1">
    <citation type="journal article" date="2019" name="Int. J. Syst. Evol. Microbiol.">
        <title>The Global Catalogue of Microorganisms (GCM) 10K type strain sequencing project: providing services to taxonomists for standard genome sequencing and annotation.</title>
        <authorList>
            <consortium name="The Broad Institute Genomics Platform"/>
            <consortium name="The Broad Institute Genome Sequencing Center for Infectious Disease"/>
            <person name="Wu L."/>
            <person name="Ma J."/>
        </authorList>
    </citation>
    <scope>NUCLEOTIDE SEQUENCE [LARGE SCALE GENOMIC DNA]</scope>
    <source>
        <strain evidence="6">CGMCC 4.7330</strain>
    </source>
</reference>
<organism evidence="5 6">
    <name type="scientific">Nocardia jiangsuensis</name>
    <dbReference type="NCBI Taxonomy" id="1691563"/>
    <lineage>
        <taxon>Bacteria</taxon>
        <taxon>Bacillati</taxon>
        <taxon>Actinomycetota</taxon>
        <taxon>Actinomycetes</taxon>
        <taxon>Mycobacteriales</taxon>
        <taxon>Nocardiaceae</taxon>
        <taxon>Nocardia</taxon>
    </lineage>
</organism>
<proteinExistence type="inferred from homology"/>
<dbReference type="Pfam" id="PF01812">
    <property type="entry name" value="5-FTHF_cyc-lig"/>
    <property type="match status" value="1"/>
</dbReference>
<dbReference type="GO" id="GO:0030272">
    <property type="term" value="F:5-formyltetrahydrofolate cyclo-ligase activity"/>
    <property type="evidence" value="ECO:0007669"/>
    <property type="project" value="UniProtKB-EC"/>
</dbReference>
<dbReference type="EC" id="6.3.3.2" evidence="4"/>
<comment type="similarity">
    <text evidence="1 4">Belongs to the 5-formyltetrahydrofolate cyclo-ligase family.</text>
</comment>
<dbReference type="RefSeq" id="WP_378610257.1">
    <property type="nucleotide sequence ID" value="NZ_JBHSAX010000002.1"/>
</dbReference>
<comment type="catalytic activity">
    <reaction evidence="4">
        <text>(6S)-5-formyl-5,6,7,8-tetrahydrofolate + ATP = (6R)-5,10-methenyltetrahydrofolate + ADP + phosphate</text>
        <dbReference type="Rhea" id="RHEA:10488"/>
        <dbReference type="ChEBI" id="CHEBI:30616"/>
        <dbReference type="ChEBI" id="CHEBI:43474"/>
        <dbReference type="ChEBI" id="CHEBI:57455"/>
        <dbReference type="ChEBI" id="CHEBI:57457"/>
        <dbReference type="ChEBI" id="CHEBI:456216"/>
        <dbReference type="EC" id="6.3.3.2"/>
    </reaction>
</comment>
<dbReference type="SUPFAM" id="SSF100950">
    <property type="entry name" value="NagB/RpiA/CoA transferase-like"/>
    <property type="match status" value="1"/>
</dbReference>
<protein>
    <recommendedName>
        <fullName evidence="4">5-formyltetrahydrofolate cyclo-ligase</fullName>
        <ecNumber evidence="4">6.3.3.2</ecNumber>
    </recommendedName>
</protein>
<dbReference type="InterPro" id="IPR037171">
    <property type="entry name" value="NagB/RpiA_transferase-like"/>
</dbReference>
<keyword evidence="4" id="KW-0460">Magnesium</keyword>